<reference evidence="2 3" key="1">
    <citation type="submission" date="2024-04" db="EMBL/GenBank/DDBJ databases">
        <title>The reference genome of an endangered Asteraceae, Deinandra increscens subsp. villosa, native to the Central Coast of California.</title>
        <authorList>
            <person name="Guilliams M."/>
            <person name="Hasenstab-Lehman K."/>
            <person name="Meyer R."/>
            <person name="Mcevoy S."/>
        </authorList>
    </citation>
    <scope>NUCLEOTIDE SEQUENCE [LARGE SCALE GENOMIC DNA]</scope>
    <source>
        <tissue evidence="2">Leaf</tissue>
    </source>
</reference>
<comment type="caution">
    <text evidence="2">The sequence shown here is derived from an EMBL/GenBank/DDBJ whole genome shotgun (WGS) entry which is preliminary data.</text>
</comment>
<name>A0AAP0H2U1_9ASTR</name>
<dbReference type="AlphaFoldDB" id="A0AAP0H2U1"/>
<keyword evidence="3" id="KW-1185">Reference proteome</keyword>
<dbReference type="EMBL" id="JBCNJP010000012">
    <property type="protein sequence ID" value="KAK9070574.1"/>
    <property type="molecule type" value="Genomic_DNA"/>
</dbReference>
<dbReference type="Proteomes" id="UP001408789">
    <property type="component" value="Unassembled WGS sequence"/>
</dbReference>
<dbReference type="PANTHER" id="PTHR46033:SF60">
    <property type="entry name" value="AMINOTRANSFERASE-LIKE PLANT MOBILE DOMAIN-CONTAINING PROTEIN"/>
    <property type="match status" value="1"/>
</dbReference>
<sequence length="129" mass="14646">MGFRSCGFCVLGVLTAQKGRGWIIESGSEACIRYYNKVDNHLITSLVERWGPETHTFHFPFGEATITLEDVHILWGLPLSDPVLSVGDGRLQLLLCYGLGGSFEVCFHVMRLGKRRFMWVFLFYNPSLD</sequence>
<evidence type="ECO:0000313" key="3">
    <source>
        <dbReference type="Proteomes" id="UP001408789"/>
    </source>
</evidence>
<evidence type="ECO:0000313" key="2">
    <source>
        <dbReference type="EMBL" id="KAK9070574.1"/>
    </source>
</evidence>
<dbReference type="InterPro" id="IPR019557">
    <property type="entry name" value="AminoTfrase-like_pln_mobile"/>
</dbReference>
<evidence type="ECO:0000259" key="1">
    <source>
        <dbReference type="Pfam" id="PF10536"/>
    </source>
</evidence>
<protein>
    <recommendedName>
        <fullName evidence="1">Aminotransferase-like plant mobile domain-containing protein</fullName>
    </recommendedName>
</protein>
<organism evidence="2 3">
    <name type="scientific">Deinandra increscens subsp. villosa</name>
    <dbReference type="NCBI Taxonomy" id="3103831"/>
    <lineage>
        <taxon>Eukaryota</taxon>
        <taxon>Viridiplantae</taxon>
        <taxon>Streptophyta</taxon>
        <taxon>Embryophyta</taxon>
        <taxon>Tracheophyta</taxon>
        <taxon>Spermatophyta</taxon>
        <taxon>Magnoliopsida</taxon>
        <taxon>eudicotyledons</taxon>
        <taxon>Gunneridae</taxon>
        <taxon>Pentapetalae</taxon>
        <taxon>asterids</taxon>
        <taxon>campanulids</taxon>
        <taxon>Asterales</taxon>
        <taxon>Asteraceae</taxon>
        <taxon>Asteroideae</taxon>
        <taxon>Heliantheae alliance</taxon>
        <taxon>Madieae</taxon>
        <taxon>Madiinae</taxon>
        <taxon>Deinandra</taxon>
    </lineage>
</organism>
<accession>A0AAP0H2U1</accession>
<dbReference type="GO" id="GO:0010073">
    <property type="term" value="P:meristem maintenance"/>
    <property type="evidence" value="ECO:0007669"/>
    <property type="project" value="InterPro"/>
</dbReference>
<dbReference type="InterPro" id="IPR044824">
    <property type="entry name" value="MAIN-like"/>
</dbReference>
<dbReference type="PANTHER" id="PTHR46033">
    <property type="entry name" value="PROTEIN MAIN-LIKE 2"/>
    <property type="match status" value="1"/>
</dbReference>
<feature type="domain" description="Aminotransferase-like plant mobile" evidence="1">
    <location>
        <begin position="37"/>
        <end position="84"/>
    </location>
</feature>
<proteinExistence type="predicted"/>
<dbReference type="Pfam" id="PF10536">
    <property type="entry name" value="PMD"/>
    <property type="match status" value="1"/>
</dbReference>
<gene>
    <name evidence="2" type="ORF">SSX86_010976</name>
</gene>